<evidence type="ECO:0000256" key="3">
    <source>
        <dbReference type="ARBA" id="ARBA00022989"/>
    </source>
</evidence>
<feature type="transmembrane region" description="Helical" evidence="6">
    <location>
        <begin position="296"/>
        <end position="316"/>
    </location>
</feature>
<feature type="transmembrane region" description="Helical" evidence="6">
    <location>
        <begin position="71"/>
        <end position="89"/>
    </location>
</feature>
<evidence type="ECO:0000256" key="1">
    <source>
        <dbReference type="ARBA" id="ARBA00004141"/>
    </source>
</evidence>
<feature type="transmembrane region" description="Helical" evidence="6">
    <location>
        <begin position="336"/>
        <end position="355"/>
    </location>
</feature>
<dbReference type="VEuPathDB" id="FungiDB:BD410DRAFT_733562"/>
<dbReference type="GO" id="GO:0005886">
    <property type="term" value="C:plasma membrane"/>
    <property type="evidence" value="ECO:0007669"/>
    <property type="project" value="TreeGrafter"/>
</dbReference>
<keyword evidence="4 6" id="KW-0472">Membrane</keyword>
<evidence type="ECO:0000313" key="9">
    <source>
        <dbReference type="Proteomes" id="UP000294933"/>
    </source>
</evidence>
<feature type="transmembrane region" description="Helical" evidence="6">
    <location>
        <begin position="126"/>
        <end position="146"/>
    </location>
</feature>
<feature type="transmembrane region" description="Helical" evidence="6">
    <location>
        <begin position="424"/>
        <end position="446"/>
    </location>
</feature>
<proteinExistence type="predicted"/>
<dbReference type="Pfam" id="PF07690">
    <property type="entry name" value="MFS_1"/>
    <property type="match status" value="1"/>
</dbReference>
<reference evidence="8 9" key="1">
    <citation type="submission" date="2018-06" db="EMBL/GenBank/DDBJ databases">
        <title>A transcriptomic atlas of mushroom development highlights an independent origin of complex multicellularity.</title>
        <authorList>
            <consortium name="DOE Joint Genome Institute"/>
            <person name="Krizsan K."/>
            <person name="Almasi E."/>
            <person name="Merenyi Z."/>
            <person name="Sahu N."/>
            <person name="Viragh M."/>
            <person name="Koszo T."/>
            <person name="Mondo S."/>
            <person name="Kiss B."/>
            <person name="Balint B."/>
            <person name="Kues U."/>
            <person name="Barry K."/>
            <person name="Hegedus J.C."/>
            <person name="Henrissat B."/>
            <person name="Johnson J."/>
            <person name="Lipzen A."/>
            <person name="Ohm R."/>
            <person name="Nagy I."/>
            <person name="Pangilinan J."/>
            <person name="Yan J."/>
            <person name="Xiong Y."/>
            <person name="Grigoriev I.V."/>
            <person name="Hibbett D.S."/>
            <person name="Nagy L.G."/>
        </authorList>
    </citation>
    <scope>NUCLEOTIDE SEQUENCE [LARGE SCALE GENOMIC DNA]</scope>
    <source>
        <strain evidence="8 9">SZMC22713</strain>
    </source>
</reference>
<dbReference type="CDD" id="cd17502">
    <property type="entry name" value="MFS_Azr1_MDR_like"/>
    <property type="match status" value="1"/>
</dbReference>
<feature type="compositionally biased region" description="Polar residues" evidence="5">
    <location>
        <begin position="1"/>
        <end position="19"/>
    </location>
</feature>
<dbReference type="PROSITE" id="PS50850">
    <property type="entry name" value="MFS"/>
    <property type="match status" value="1"/>
</dbReference>
<dbReference type="InterPro" id="IPR036259">
    <property type="entry name" value="MFS_trans_sf"/>
</dbReference>
<feature type="domain" description="Major facilitator superfamily (MFS) profile" evidence="7">
    <location>
        <begin position="36"/>
        <end position="521"/>
    </location>
</feature>
<keyword evidence="3 6" id="KW-1133">Transmembrane helix</keyword>
<feature type="transmembrane region" description="Helical" evidence="6">
    <location>
        <begin position="101"/>
        <end position="120"/>
    </location>
</feature>
<dbReference type="EMBL" id="ML170304">
    <property type="protein sequence ID" value="TDL14838.1"/>
    <property type="molecule type" value="Genomic_DNA"/>
</dbReference>
<feature type="transmembrane region" description="Helical" evidence="6">
    <location>
        <begin position="230"/>
        <end position="249"/>
    </location>
</feature>
<dbReference type="STRING" id="50990.A0A4Y7PIG2"/>
<evidence type="ECO:0000259" key="7">
    <source>
        <dbReference type="PROSITE" id="PS50850"/>
    </source>
</evidence>
<dbReference type="GO" id="GO:0022857">
    <property type="term" value="F:transmembrane transporter activity"/>
    <property type="evidence" value="ECO:0007669"/>
    <property type="project" value="InterPro"/>
</dbReference>
<dbReference type="PANTHER" id="PTHR23501">
    <property type="entry name" value="MAJOR FACILITATOR SUPERFAMILY"/>
    <property type="match status" value="1"/>
</dbReference>
<dbReference type="InterPro" id="IPR020846">
    <property type="entry name" value="MFS_dom"/>
</dbReference>
<dbReference type="InterPro" id="IPR011701">
    <property type="entry name" value="MFS"/>
</dbReference>
<evidence type="ECO:0000256" key="5">
    <source>
        <dbReference type="SAM" id="MobiDB-lite"/>
    </source>
</evidence>
<dbReference type="Proteomes" id="UP000294933">
    <property type="component" value="Unassembled WGS sequence"/>
</dbReference>
<dbReference type="PRINTS" id="PR01036">
    <property type="entry name" value="TCRTETB"/>
</dbReference>
<feature type="region of interest" description="Disordered" evidence="5">
    <location>
        <begin position="1"/>
        <end position="26"/>
    </location>
</feature>
<keyword evidence="9" id="KW-1185">Reference proteome</keyword>
<evidence type="ECO:0000313" key="8">
    <source>
        <dbReference type="EMBL" id="TDL14838.1"/>
    </source>
</evidence>
<sequence length="553" mass="58875">MSSPQPLVQPPTNEGNVNVESPDGSKPKKGSVFWMSFVAIVVSIFLSALDLTAVGTALPTITAALKGGDDFVWVASAYSLASTAILPLSGSLADIFGRRPIMLISIIFFSLGSALAGAAQNMNMMIAARTIQGIGGGGITSLTLIVTSDLVPLSERGFYQGLIGLTWAFASGLGPPVGGLFAQSASWRWLFFLNLPLTAIAFGLVSIFLRVRTPEGTIREKLARIDWFGNMLIIAGSTLAIVGMTFGGVRFPWTSAQVLAPLIIGLTLMAIFLLYEAKFAKNPTVPLEVVSNRTSFGGYMSTAVHGIVSISLIYYMPVYFQASRGASPIRSGVNGLATALVISPFAILSGIIVQLMKKYRPVIAIGWVFMVIGFGLLSLLKADSSVSQWVGYQFLAAAGAGLMTTGTIFPILAPLPVSRTAAAVGFLTFFRSLAQTWGITISGTILQNQLKKKLPPAFLSQFPQGVQISYAAIPKISSLAEPLRTEVRRAFADSMSTIWLTMIGISGLGMISVLFLKEIPMKTVTDEKYGLVIEERGGTKTPSDMTQVSVDKV</sequence>
<evidence type="ECO:0000256" key="2">
    <source>
        <dbReference type="ARBA" id="ARBA00022692"/>
    </source>
</evidence>
<comment type="subcellular location">
    <subcellularLocation>
        <location evidence="1">Membrane</location>
        <topology evidence="1">Multi-pass membrane protein</topology>
    </subcellularLocation>
</comment>
<evidence type="ECO:0000256" key="4">
    <source>
        <dbReference type="ARBA" id="ARBA00023136"/>
    </source>
</evidence>
<evidence type="ECO:0000256" key="6">
    <source>
        <dbReference type="SAM" id="Phobius"/>
    </source>
</evidence>
<feature type="transmembrane region" description="Helical" evidence="6">
    <location>
        <begin position="392"/>
        <end position="412"/>
    </location>
</feature>
<gene>
    <name evidence="8" type="ORF">BD410DRAFT_733562</name>
</gene>
<dbReference type="Gene3D" id="1.20.1250.20">
    <property type="entry name" value="MFS general substrate transporter like domains"/>
    <property type="match status" value="1"/>
</dbReference>
<accession>A0A4Y7PIG2</accession>
<feature type="transmembrane region" description="Helical" evidence="6">
    <location>
        <begin position="255"/>
        <end position="275"/>
    </location>
</feature>
<feature type="transmembrane region" description="Helical" evidence="6">
    <location>
        <begin position="189"/>
        <end position="209"/>
    </location>
</feature>
<dbReference type="SUPFAM" id="SSF103473">
    <property type="entry name" value="MFS general substrate transporter"/>
    <property type="match status" value="1"/>
</dbReference>
<protein>
    <submittedName>
        <fullName evidence="8">Iron permease</fullName>
    </submittedName>
</protein>
<feature type="transmembrane region" description="Helical" evidence="6">
    <location>
        <begin position="498"/>
        <end position="516"/>
    </location>
</feature>
<dbReference type="AlphaFoldDB" id="A0A4Y7PIG2"/>
<dbReference type="Gene3D" id="1.20.1720.10">
    <property type="entry name" value="Multidrug resistance protein D"/>
    <property type="match status" value="1"/>
</dbReference>
<dbReference type="OrthoDB" id="3437016at2759"/>
<organism evidence="8 9">
    <name type="scientific">Rickenella mellea</name>
    <dbReference type="NCBI Taxonomy" id="50990"/>
    <lineage>
        <taxon>Eukaryota</taxon>
        <taxon>Fungi</taxon>
        <taxon>Dikarya</taxon>
        <taxon>Basidiomycota</taxon>
        <taxon>Agaricomycotina</taxon>
        <taxon>Agaricomycetes</taxon>
        <taxon>Hymenochaetales</taxon>
        <taxon>Rickenellaceae</taxon>
        <taxon>Rickenella</taxon>
    </lineage>
</organism>
<feature type="transmembrane region" description="Helical" evidence="6">
    <location>
        <begin position="158"/>
        <end position="177"/>
    </location>
</feature>
<feature type="transmembrane region" description="Helical" evidence="6">
    <location>
        <begin position="362"/>
        <end position="380"/>
    </location>
</feature>
<dbReference type="PANTHER" id="PTHR23501:SF102">
    <property type="entry name" value="DRUG TRANSPORTER, PUTATIVE (AFU_ORTHOLOGUE AFUA_3G08530)-RELATED"/>
    <property type="match status" value="1"/>
</dbReference>
<keyword evidence="2 6" id="KW-0812">Transmembrane</keyword>
<name>A0A4Y7PIG2_9AGAM</name>
<feature type="transmembrane region" description="Helical" evidence="6">
    <location>
        <begin position="32"/>
        <end position="51"/>
    </location>
</feature>